<dbReference type="OrthoDB" id="2855463at2"/>
<dbReference type="RefSeq" id="WP_088002242.1">
    <property type="nucleotide sequence ID" value="NZ_BMHB01000003.1"/>
</dbReference>
<proteinExistence type="predicted"/>
<dbReference type="Proteomes" id="UP000626244">
    <property type="component" value="Unassembled WGS sequence"/>
</dbReference>
<accession>A0A8J3F1S7</accession>
<sequence>MNITVLNNTGVIKIGLLRKGLKQANTNQRNDENDKLRSKLEKQIVAAEWLRVIAQVLETTSTEQLFALDEAPNSQAEFEGKNEILSGLLIGTIGQFASAIGVTKELFATDPNRIINIHKNLLLADNIQLFGSILEILGSAKVIDDEIQDAADMTFIPPE</sequence>
<evidence type="ECO:0000313" key="1">
    <source>
        <dbReference type="EMBL" id="GGI17269.1"/>
    </source>
</evidence>
<keyword evidence="2" id="KW-1185">Reference proteome</keyword>
<comment type="caution">
    <text evidence="1">The sequence shown here is derived from an EMBL/GenBank/DDBJ whole genome shotgun (WGS) entry which is preliminary data.</text>
</comment>
<gene>
    <name evidence="1" type="ORF">GCM10007380_37100</name>
</gene>
<name>A0A8J3F1S7_9BACI</name>
<dbReference type="AlphaFoldDB" id="A0A8J3F1S7"/>
<reference evidence="2" key="1">
    <citation type="journal article" date="2019" name="Int. J. Syst. Evol. Microbiol.">
        <title>The Global Catalogue of Microorganisms (GCM) 10K type strain sequencing project: providing services to taxonomists for standard genome sequencing and annotation.</title>
        <authorList>
            <consortium name="The Broad Institute Genomics Platform"/>
            <consortium name="The Broad Institute Genome Sequencing Center for Infectious Disease"/>
            <person name="Wu L."/>
            <person name="Ma J."/>
        </authorList>
    </citation>
    <scope>NUCLEOTIDE SEQUENCE [LARGE SCALE GENOMIC DNA]</scope>
    <source>
        <strain evidence="2">CGMCC 1.14993</strain>
    </source>
</reference>
<evidence type="ECO:0000313" key="2">
    <source>
        <dbReference type="Proteomes" id="UP000626244"/>
    </source>
</evidence>
<organism evidence="1 2">
    <name type="scientific">Gottfriedia solisilvae</name>
    <dbReference type="NCBI Taxonomy" id="1516104"/>
    <lineage>
        <taxon>Bacteria</taxon>
        <taxon>Bacillati</taxon>
        <taxon>Bacillota</taxon>
        <taxon>Bacilli</taxon>
        <taxon>Bacillales</taxon>
        <taxon>Bacillaceae</taxon>
        <taxon>Gottfriedia</taxon>
    </lineage>
</organism>
<protein>
    <submittedName>
        <fullName evidence="1">Uncharacterized protein</fullName>
    </submittedName>
</protein>
<dbReference type="EMBL" id="BMHB01000003">
    <property type="protein sequence ID" value="GGI17269.1"/>
    <property type="molecule type" value="Genomic_DNA"/>
</dbReference>